<keyword evidence="7" id="KW-0175">Coiled coil</keyword>
<dbReference type="PANTHER" id="PTHR32089:SF119">
    <property type="entry name" value="METHYL-ACCEPTING CHEMOTAXIS PROTEIN CTPL"/>
    <property type="match status" value="1"/>
</dbReference>
<name>A0AAE9YRZ7_9GAMM</name>
<keyword evidence="3 8" id="KW-1133">Transmembrane helix</keyword>
<evidence type="ECO:0000259" key="9">
    <source>
        <dbReference type="PROSITE" id="PS50111"/>
    </source>
</evidence>
<dbReference type="KEGG" id="tact:SG35_000550"/>
<comment type="subcellular location">
    <subcellularLocation>
        <location evidence="1">Membrane</location>
        <topology evidence="1">Multi-pass membrane protein</topology>
    </subcellularLocation>
</comment>
<protein>
    <recommendedName>
        <fullName evidence="9">Methyl-accepting transducer domain-containing protein</fullName>
    </recommendedName>
</protein>
<dbReference type="AlphaFoldDB" id="A0AAE9YRZ7"/>
<feature type="transmembrane region" description="Helical" evidence="8">
    <location>
        <begin position="12"/>
        <end position="29"/>
    </location>
</feature>
<dbReference type="RefSeq" id="WP_160298375.1">
    <property type="nucleotide sequence ID" value="NZ_CP059735.1"/>
</dbReference>
<accession>A0AAE9YRZ7</accession>
<dbReference type="EMBL" id="CP059735">
    <property type="protein sequence ID" value="WDD99213.1"/>
    <property type="molecule type" value="Genomic_DNA"/>
</dbReference>
<evidence type="ECO:0000256" key="6">
    <source>
        <dbReference type="PROSITE-ProRule" id="PRU00284"/>
    </source>
</evidence>
<feature type="coiled-coil region" evidence="7">
    <location>
        <begin position="578"/>
        <end position="622"/>
    </location>
</feature>
<dbReference type="SMART" id="SM00283">
    <property type="entry name" value="MA"/>
    <property type="match status" value="1"/>
</dbReference>
<evidence type="ECO:0000256" key="1">
    <source>
        <dbReference type="ARBA" id="ARBA00004141"/>
    </source>
</evidence>
<reference evidence="10 11" key="1">
    <citation type="journal article" date="2015" name="Genome Announc.">
        <title>Draft Genome Sequences of Marine Isolates of Thalassomonas viridans and Thalassomonas actiniarum.</title>
        <authorList>
            <person name="Olonade I."/>
            <person name="van Zyl L.J."/>
            <person name="Trindade M."/>
        </authorList>
    </citation>
    <scope>NUCLEOTIDE SEQUENCE [LARGE SCALE GENOMIC DNA]</scope>
    <source>
        <strain evidence="10 11">A5K-106</strain>
    </source>
</reference>
<dbReference type="Proteomes" id="UP000032568">
    <property type="component" value="Chromosome"/>
</dbReference>
<dbReference type="PANTHER" id="PTHR32089">
    <property type="entry name" value="METHYL-ACCEPTING CHEMOTAXIS PROTEIN MCPB"/>
    <property type="match status" value="1"/>
</dbReference>
<gene>
    <name evidence="10" type="ORF">SG35_000550</name>
</gene>
<keyword evidence="4 8" id="KW-0472">Membrane</keyword>
<sequence>MRASSFFKLSTVAIVVFAVVFLATLYWVATTLNTSRQHYQDYQKLKSLVVVDINRLISDYLLTGDAALLSESSQVFAKVDAAIDLLPPGELNLSIKQQNSQLQQLLDTRFRALGKLSGDPQILVRNSEQGMLAINDQLAAYAGQSGKLSAAQQQAYVGTSQQLTSNLARLINARELGSDAGIAAALNGIKGNYRQLKAFPLLAITAQQEDQDELLAEDDLLLDDDEAADLSEEALDELNSLINRYGDEIKKIALQQQQLSEGRQLLKATLTGLEQEIFRGEQAIDHEQQDIYQQLKQIVYTLGLCLLIYLISNHYLQHKIVLKPLRLLRNSFVLLVEQGKISNITGISERTELGEISVSFNKMVEKLRFEDKQKAEQLNLVHNALNNMQQQADNIHRSSANTHDQVQSVREIMNALGQATDTVNNLSQQVAENARSTEQAMFDSQEKVEQVLQATEATGSAARSGKAAIEVLGQSVDSVGTIVDVISAIADQTNLLALNAAIEAARAGEHGRGFSVVADEVRQLAGKTQSSLQQITTRLTQLQHASQTINTTISGIEQASQEQQNIAQQLTGNAANVVKQAQASATVAQDTLAQIKDQRGHYQAFEQAMARVNDEVKQSSELAENISLDVSGQVKDISTTLKLAS</sequence>
<evidence type="ECO:0000256" key="3">
    <source>
        <dbReference type="ARBA" id="ARBA00022989"/>
    </source>
</evidence>
<dbReference type="GO" id="GO:0006935">
    <property type="term" value="P:chemotaxis"/>
    <property type="evidence" value="ECO:0007669"/>
    <property type="project" value="UniProtKB-ARBA"/>
</dbReference>
<keyword evidence="5 6" id="KW-0807">Transducer</keyword>
<feature type="domain" description="Methyl-accepting transducer" evidence="9">
    <location>
        <begin position="380"/>
        <end position="638"/>
    </location>
</feature>
<dbReference type="GO" id="GO:0007165">
    <property type="term" value="P:signal transduction"/>
    <property type="evidence" value="ECO:0007669"/>
    <property type="project" value="UniProtKB-KW"/>
</dbReference>
<dbReference type="Pfam" id="PF00015">
    <property type="entry name" value="MCPsignal"/>
    <property type="match status" value="1"/>
</dbReference>
<dbReference type="Gene3D" id="1.10.287.950">
    <property type="entry name" value="Methyl-accepting chemotaxis protein"/>
    <property type="match status" value="1"/>
</dbReference>
<evidence type="ECO:0000256" key="2">
    <source>
        <dbReference type="ARBA" id="ARBA00022692"/>
    </source>
</evidence>
<proteinExistence type="predicted"/>
<dbReference type="InterPro" id="IPR004089">
    <property type="entry name" value="MCPsignal_dom"/>
</dbReference>
<evidence type="ECO:0000256" key="8">
    <source>
        <dbReference type="SAM" id="Phobius"/>
    </source>
</evidence>
<keyword evidence="2 8" id="KW-0812">Transmembrane</keyword>
<evidence type="ECO:0000256" key="4">
    <source>
        <dbReference type="ARBA" id="ARBA00023136"/>
    </source>
</evidence>
<evidence type="ECO:0000313" key="11">
    <source>
        <dbReference type="Proteomes" id="UP000032568"/>
    </source>
</evidence>
<evidence type="ECO:0000313" key="10">
    <source>
        <dbReference type="EMBL" id="WDD99213.1"/>
    </source>
</evidence>
<dbReference type="GO" id="GO:0016020">
    <property type="term" value="C:membrane"/>
    <property type="evidence" value="ECO:0007669"/>
    <property type="project" value="UniProtKB-SubCell"/>
</dbReference>
<dbReference type="PROSITE" id="PS50111">
    <property type="entry name" value="CHEMOTAXIS_TRANSDUC_2"/>
    <property type="match status" value="1"/>
</dbReference>
<evidence type="ECO:0000256" key="5">
    <source>
        <dbReference type="ARBA" id="ARBA00023224"/>
    </source>
</evidence>
<evidence type="ECO:0000256" key="7">
    <source>
        <dbReference type="SAM" id="Coils"/>
    </source>
</evidence>
<organism evidence="10 11">
    <name type="scientific">Thalassomonas actiniarum</name>
    <dbReference type="NCBI Taxonomy" id="485447"/>
    <lineage>
        <taxon>Bacteria</taxon>
        <taxon>Pseudomonadati</taxon>
        <taxon>Pseudomonadota</taxon>
        <taxon>Gammaproteobacteria</taxon>
        <taxon>Alteromonadales</taxon>
        <taxon>Colwelliaceae</taxon>
        <taxon>Thalassomonas</taxon>
    </lineage>
</organism>
<keyword evidence="11" id="KW-1185">Reference proteome</keyword>
<reference evidence="10 11" key="2">
    <citation type="journal article" date="2022" name="Mar. Drugs">
        <title>Bioassay-Guided Fractionation Leads to the Detection of Cholic Acid Generated by the Rare Thalassomonas sp.</title>
        <authorList>
            <person name="Pheiffer F."/>
            <person name="Schneider Y.K."/>
            <person name="Hansen E.H."/>
            <person name="Andersen J.H."/>
            <person name="Isaksson J."/>
            <person name="Busche T."/>
            <person name="R C."/>
            <person name="Kalinowski J."/>
            <person name="Zyl L.V."/>
            <person name="Trindade M."/>
        </authorList>
    </citation>
    <scope>NUCLEOTIDE SEQUENCE [LARGE SCALE GENOMIC DNA]</scope>
    <source>
        <strain evidence="10 11">A5K-106</strain>
    </source>
</reference>
<dbReference type="SUPFAM" id="SSF58104">
    <property type="entry name" value="Methyl-accepting chemotaxis protein (MCP) signaling domain"/>
    <property type="match status" value="1"/>
</dbReference>